<protein>
    <submittedName>
        <fullName evidence="5">DegT/DnrJ/EryC1/StrS aminotransferase</fullName>
    </submittedName>
</protein>
<dbReference type="PANTHER" id="PTHR30244">
    <property type="entry name" value="TRANSAMINASE"/>
    <property type="match status" value="1"/>
</dbReference>
<proteinExistence type="inferred from homology"/>
<comment type="similarity">
    <text evidence="1 4">Belongs to the DegT/DnrJ/EryC1 family.</text>
</comment>
<gene>
    <name evidence="5" type="ORF">CMV30_11900</name>
</gene>
<keyword evidence="5" id="KW-0032">Aminotransferase</keyword>
<dbReference type="PIRSF" id="PIRSF000390">
    <property type="entry name" value="PLP_StrS"/>
    <property type="match status" value="1"/>
</dbReference>
<evidence type="ECO:0000256" key="1">
    <source>
        <dbReference type="ARBA" id="ARBA00037999"/>
    </source>
</evidence>
<dbReference type="SUPFAM" id="SSF53383">
    <property type="entry name" value="PLP-dependent transferases"/>
    <property type="match status" value="1"/>
</dbReference>
<sequence length="414" mass="45434">MNSSQSLRARPKPGLGAAAVGVEEETLVLDVLRRQELFRYYGFDPSRPPPMVATLEAETKAYLDVEYTLAVSSGTAALELALIAAGIGPGDEVIVPAWSWISCFTAVVRVGATPVLVEVDNTLCLDPTEVARATTPETRAVMVIHYQGIAADMEPICAEARKRGLVVIEDCAEAPGVFYRNRAVGAWGDIGIFSFQHNKPVTAGEGGLLATSNPRFYERAVRAHDLGQYRPVHVAVKPPTEPSFSGGQYRMSELTAAVALAQWRKLDGMRARCRALQSCVLPRLEKLTGIQLRRIPDPSGDFGYEIYFFANDAAAAARYREQLNARNVWCQQRTGTYPQYRREYVINGLAAHPVLSPFADFTTWPAKGYRAEDFPKTEDLTARFVALPIGWAYSVEDADYIAACVEAVHAEIQG</sequence>
<dbReference type="InterPro" id="IPR000653">
    <property type="entry name" value="DegT/StrS_aminotransferase"/>
</dbReference>
<reference evidence="5 6" key="1">
    <citation type="submission" date="2017-09" db="EMBL/GenBank/DDBJ databases">
        <title>Complete genome sequence of Verrucomicrobial strain HZ-65, isolated from freshwater.</title>
        <authorList>
            <person name="Choi A."/>
        </authorList>
    </citation>
    <scope>NUCLEOTIDE SEQUENCE [LARGE SCALE GENOMIC DNA]</scope>
    <source>
        <strain evidence="5 6">HZ-65</strain>
    </source>
</reference>
<organism evidence="5 6">
    <name type="scientific">Nibricoccus aquaticus</name>
    <dbReference type="NCBI Taxonomy" id="2576891"/>
    <lineage>
        <taxon>Bacteria</taxon>
        <taxon>Pseudomonadati</taxon>
        <taxon>Verrucomicrobiota</taxon>
        <taxon>Opitutia</taxon>
        <taxon>Opitutales</taxon>
        <taxon>Opitutaceae</taxon>
        <taxon>Nibricoccus</taxon>
    </lineage>
</organism>
<dbReference type="OrthoDB" id="9810913at2"/>
<dbReference type="Gene3D" id="3.90.1150.10">
    <property type="entry name" value="Aspartate Aminotransferase, domain 1"/>
    <property type="match status" value="1"/>
</dbReference>
<dbReference type="Gene3D" id="3.40.640.10">
    <property type="entry name" value="Type I PLP-dependent aspartate aminotransferase-like (Major domain)"/>
    <property type="match status" value="1"/>
</dbReference>
<evidence type="ECO:0000256" key="2">
    <source>
        <dbReference type="PIRSR" id="PIRSR000390-1"/>
    </source>
</evidence>
<dbReference type="Pfam" id="PF01041">
    <property type="entry name" value="DegT_DnrJ_EryC1"/>
    <property type="match status" value="1"/>
</dbReference>
<keyword evidence="6" id="KW-1185">Reference proteome</keyword>
<dbReference type="InterPro" id="IPR015422">
    <property type="entry name" value="PyrdxlP-dep_Trfase_small"/>
</dbReference>
<dbReference type="GO" id="GO:0008483">
    <property type="term" value="F:transaminase activity"/>
    <property type="evidence" value="ECO:0007669"/>
    <property type="project" value="UniProtKB-KW"/>
</dbReference>
<evidence type="ECO:0000256" key="4">
    <source>
        <dbReference type="RuleBase" id="RU004508"/>
    </source>
</evidence>
<dbReference type="EMBL" id="CP023344">
    <property type="protein sequence ID" value="ATC64601.1"/>
    <property type="molecule type" value="Genomic_DNA"/>
</dbReference>
<dbReference type="PANTHER" id="PTHR30244:SF34">
    <property type="entry name" value="DTDP-4-AMINO-4,6-DIDEOXYGALACTOSE TRANSAMINASE"/>
    <property type="match status" value="1"/>
</dbReference>
<dbReference type="InterPro" id="IPR015424">
    <property type="entry name" value="PyrdxlP-dep_Trfase"/>
</dbReference>
<evidence type="ECO:0000313" key="6">
    <source>
        <dbReference type="Proteomes" id="UP000217265"/>
    </source>
</evidence>
<dbReference type="InterPro" id="IPR015421">
    <property type="entry name" value="PyrdxlP-dep_Trfase_major"/>
</dbReference>
<accession>A0A290QJU3</accession>
<feature type="modified residue" description="N6-(pyridoxal phosphate)lysine" evidence="3">
    <location>
        <position position="199"/>
    </location>
</feature>
<evidence type="ECO:0000256" key="3">
    <source>
        <dbReference type="PIRSR" id="PIRSR000390-2"/>
    </source>
</evidence>
<dbReference type="GO" id="GO:0030170">
    <property type="term" value="F:pyridoxal phosphate binding"/>
    <property type="evidence" value="ECO:0007669"/>
    <property type="project" value="TreeGrafter"/>
</dbReference>
<feature type="active site" description="Proton acceptor" evidence="2">
    <location>
        <position position="199"/>
    </location>
</feature>
<dbReference type="KEGG" id="vbh:CMV30_11900"/>
<dbReference type="GO" id="GO:0000271">
    <property type="term" value="P:polysaccharide biosynthetic process"/>
    <property type="evidence" value="ECO:0007669"/>
    <property type="project" value="TreeGrafter"/>
</dbReference>
<dbReference type="AlphaFoldDB" id="A0A290QJU3"/>
<keyword evidence="5" id="KW-0808">Transferase</keyword>
<name>A0A290QJU3_9BACT</name>
<keyword evidence="3 4" id="KW-0663">Pyridoxal phosphate</keyword>
<evidence type="ECO:0000313" key="5">
    <source>
        <dbReference type="EMBL" id="ATC64601.1"/>
    </source>
</evidence>
<dbReference type="Proteomes" id="UP000217265">
    <property type="component" value="Chromosome"/>
</dbReference>